<feature type="domain" description="Pyruvate carboxyltransferase" evidence="7">
    <location>
        <begin position="35"/>
        <end position="310"/>
    </location>
</feature>
<evidence type="ECO:0000259" key="7">
    <source>
        <dbReference type="PROSITE" id="PS50991"/>
    </source>
</evidence>
<name>A0A448ZL97_9STRA</name>
<dbReference type="UniPathway" id="UPA00896">
    <property type="reaction ID" value="UER00863"/>
</dbReference>
<gene>
    <name evidence="8" type="ORF">PSNMU_V1.4_AUG-EV-PASAV3_0097940</name>
</gene>
<dbReference type="NCBIfam" id="NF004283">
    <property type="entry name" value="PRK05692.1"/>
    <property type="match status" value="1"/>
</dbReference>
<dbReference type="InterPro" id="IPR000138">
    <property type="entry name" value="HMG_CoA_lyase_AS"/>
</dbReference>
<dbReference type="AlphaFoldDB" id="A0A448ZL97"/>
<dbReference type="EC" id="4.1.3.4" evidence="3"/>
<comment type="pathway">
    <text evidence="1">Metabolic intermediate metabolism; (S)-3-hydroxy-3-methylglutaryl-CoA degradation; acetoacetate from (S)-3-hydroxy-3-methylglutaryl-CoA: step 1/1.</text>
</comment>
<sequence>MLLATSASTRSSRLLSTTASKHERIDNDILQQPAIKIVEVSPRDGLQNEPPPIVSVKDKIEFISKLDNAGCSNIEVGALVSPRLVPQMSGSSDILKALREKEHEKELLDTKVSRRPTYSVLVPNLEGLQHALVSGRGVIDEIAIFSATSDEFTKRNINATIDESIERFQVVIDHIQQDFDNGSNKPPVVRGYVSTVIACPYQGMIEPKQVAHVVERMLDLGCHEVSLGDTTGVGTPLSTRRMLDEVLNVAQPFQLAMHCHDTYGQALANILVGLEKEIYTIDSSVAGLGGCPYAKGASGNVATEDLLYML</sequence>
<keyword evidence="5" id="KW-0456">Lyase</keyword>
<accession>A0A448ZL97</accession>
<evidence type="ECO:0000256" key="1">
    <source>
        <dbReference type="ARBA" id="ARBA00005143"/>
    </source>
</evidence>
<comment type="catalytic activity">
    <reaction evidence="6">
        <text>(3S)-3-hydroxy-3-methylglutaryl-CoA = acetoacetate + acetyl-CoA</text>
        <dbReference type="Rhea" id="RHEA:24404"/>
        <dbReference type="ChEBI" id="CHEBI:13705"/>
        <dbReference type="ChEBI" id="CHEBI:43074"/>
        <dbReference type="ChEBI" id="CHEBI:57288"/>
        <dbReference type="EC" id="4.1.3.4"/>
    </reaction>
</comment>
<dbReference type="PANTHER" id="PTHR42738">
    <property type="entry name" value="HYDROXYMETHYLGLUTARYL-COA LYASE"/>
    <property type="match status" value="1"/>
</dbReference>
<dbReference type="PROSITE" id="PS50991">
    <property type="entry name" value="PYR_CT"/>
    <property type="match status" value="1"/>
</dbReference>
<evidence type="ECO:0000313" key="8">
    <source>
        <dbReference type="EMBL" id="VEU42804.1"/>
    </source>
</evidence>
<dbReference type="EMBL" id="CAACVS010000480">
    <property type="protein sequence ID" value="VEU42804.1"/>
    <property type="molecule type" value="Genomic_DNA"/>
</dbReference>
<dbReference type="Pfam" id="PF00682">
    <property type="entry name" value="HMGL-like"/>
    <property type="match status" value="1"/>
</dbReference>
<dbReference type="OrthoDB" id="1905920at2759"/>
<keyword evidence="9" id="KW-1185">Reference proteome</keyword>
<proteinExistence type="inferred from homology"/>
<dbReference type="GO" id="GO:0006552">
    <property type="term" value="P:L-leucine catabolic process"/>
    <property type="evidence" value="ECO:0007669"/>
    <property type="project" value="TreeGrafter"/>
</dbReference>
<dbReference type="FunFam" id="3.20.20.70:FF:000071">
    <property type="entry name" value="Hydroxymethylglutaryl-CoA lyase"/>
    <property type="match status" value="1"/>
</dbReference>
<dbReference type="GO" id="GO:0004419">
    <property type="term" value="F:hydroxymethylglutaryl-CoA lyase activity"/>
    <property type="evidence" value="ECO:0007669"/>
    <property type="project" value="UniProtKB-EC"/>
</dbReference>
<evidence type="ECO:0000256" key="2">
    <source>
        <dbReference type="ARBA" id="ARBA00009405"/>
    </source>
</evidence>
<keyword evidence="4" id="KW-0479">Metal-binding</keyword>
<dbReference type="GO" id="GO:0046872">
    <property type="term" value="F:metal ion binding"/>
    <property type="evidence" value="ECO:0007669"/>
    <property type="project" value="UniProtKB-KW"/>
</dbReference>
<protein>
    <recommendedName>
        <fullName evidence="3">hydroxymethylglutaryl-CoA lyase</fullName>
        <ecNumber evidence="3">4.1.3.4</ecNumber>
    </recommendedName>
</protein>
<dbReference type="Gene3D" id="3.20.20.70">
    <property type="entry name" value="Aldolase class I"/>
    <property type="match status" value="1"/>
</dbReference>
<evidence type="ECO:0000313" key="9">
    <source>
        <dbReference type="Proteomes" id="UP000291116"/>
    </source>
</evidence>
<dbReference type="GO" id="GO:0046951">
    <property type="term" value="P:ketone body biosynthetic process"/>
    <property type="evidence" value="ECO:0007669"/>
    <property type="project" value="TreeGrafter"/>
</dbReference>
<evidence type="ECO:0000256" key="4">
    <source>
        <dbReference type="ARBA" id="ARBA00022723"/>
    </source>
</evidence>
<reference evidence="8 9" key="1">
    <citation type="submission" date="2019-01" db="EMBL/GenBank/DDBJ databases">
        <authorList>
            <person name="Ferrante I. M."/>
        </authorList>
    </citation>
    <scope>NUCLEOTIDE SEQUENCE [LARGE SCALE GENOMIC DNA]</scope>
    <source>
        <strain evidence="8 9">B856</strain>
    </source>
</reference>
<dbReference type="CDD" id="cd07938">
    <property type="entry name" value="DRE_TIM_HMGL"/>
    <property type="match status" value="1"/>
</dbReference>
<evidence type="ECO:0000256" key="5">
    <source>
        <dbReference type="ARBA" id="ARBA00023239"/>
    </source>
</evidence>
<dbReference type="Proteomes" id="UP000291116">
    <property type="component" value="Unassembled WGS sequence"/>
</dbReference>
<dbReference type="InterPro" id="IPR043594">
    <property type="entry name" value="HMGL"/>
</dbReference>
<dbReference type="InterPro" id="IPR000891">
    <property type="entry name" value="PYR_CT"/>
</dbReference>
<evidence type="ECO:0000256" key="3">
    <source>
        <dbReference type="ARBA" id="ARBA00012910"/>
    </source>
</evidence>
<dbReference type="SUPFAM" id="SSF51569">
    <property type="entry name" value="Aldolase"/>
    <property type="match status" value="1"/>
</dbReference>
<dbReference type="PROSITE" id="PS01062">
    <property type="entry name" value="HMG_COA_LYASE"/>
    <property type="match status" value="1"/>
</dbReference>
<dbReference type="InterPro" id="IPR013785">
    <property type="entry name" value="Aldolase_TIM"/>
</dbReference>
<organism evidence="8 9">
    <name type="scientific">Pseudo-nitzschia multistriata</name>
    <dbReference type="NCBI Taxonomy" id="183589"/>
    <lineage>
        <taxon>Eukaryota</taxon>
        <taxon>Sar</taxon>
        <taxon>Stramenopiles</taxon>
        <taxon>Ochrophyta</taxon>
        <taxon>Bacillariophyta</taxon>
        <taxon>Bacillariophyceae</taxon>
        <taxon>Bacillariophycidae</taxon>
        <taxon>Bacillariales</taxon>
        <taxon>Bacillariaceae</taxon>
        <taxon>Pseudo-nitzschia</taxon>
    </lineage>
</organism>
<dbReference type="PANTHER" id="PTHR42738:SF7">
    <property type="entry name" value="HYDROXYMETHYLGLUTARYL-COA LYASE"/>
    <property type="match status" value="1"/>
</dbReference>
<comment type="similarity">
    <text evidence="2">Belongs to the HMG-CoA lyase family.</text>
</comment>
<evidence type="ECO:0000256" key="6">
    <source>
        <dbReference type="ARBA" id="ARBA00049877"/>
    </source>
</evidence>